<keyword evidence="1" id="KW-0472">Membrane</keyword>
<name>A0A1I7WYF1_HETBA</name>
<reference evidence="3" key="1">
    <citation type="submission" date="2016-11" db="UniProtKB">
        <authorList>
            <consortium name="WormBaseParasite"/>
        </authorList>
    </citation>
    <scope>IDENTIFICATION</scope>
</reference>
<accession>A0A1I7WYF1</accession>
<evidence type="ECO:0000256" key="1">
    <source>
        <dbReference type="SAM" id="Phobius"/>
    </source>
</evidence>
<sequence>MNETAESIRFRSNIGTDIVIANLISYTIELFVLILSIALTLLHCIISKLGSRFHPMLRTLLVFMSVGMLGIAVSRIITVPIRLNFGHTTSVSWMSTLDTVVINSHEVSIVLVNLAVFLIAIERMTIFILGSFFLCYKYRSDSVEMNVSYILTTTNLTGLMVNFLRKYVCVIGIISCFQIILWSNRRSQMYLINSNRALSTSYQCRENQSVVGLIVPVYFLLFVVRLCQFIFRIYSFSVGFALGALPVRILGHFFNLSKLRLKICSKIVKNQIFNKKQKLNFDLSQKAEKRYLFVATENVHHATASYTTLVHHTHCRLAHFPIHHFY</sequence>
<feature type="transmembrane region" description="Helical" evidence="1">
    <location>
        <begin position="167"/>
        <end position="184"/>
    </location>
</feature>
<feature type="transmembrane region" description="Helical" evidence="1">
    <location>
        <begin position="210"/>
        <end position="231"/>
    </location>
</feature>
<feature type="transmembrane region" description="Helical" evidence="1">
    <location>
        <begin position="20"/>
        <end position="45"/>
    </location>
</feature>
<keyword evidence="1" id="KW-1133">Transmembrane helix</keyword>
<evidence type="ECO:0000313" key="2">
    <source>
        <dbReference type="Proteomes" id="UP000095283"/>
    </source>
</evidence>
<evidence type="ECO:0000313" key="3">
    <source>
        <dbReference type="WBParaSite" id="Hba_10155"/>
    </source>
</evidence>
<feature type="transmembrane region" description="Helical" evidence="1">
    <location>
        <begin position="57"/>
        <end position="77"/>
    </location>
</feature>
<protein>
    <submittedName>
        <fullName evidence="3">G_PROTEIN_RECEP_F1_2 domain-containing protein</fullName>
    </submittedName>
</protein>
<feature type="transmembrane region" description="Helical" evidence="1">
    <location>
        <begin position="237"/>
        <end position="256"/>
    </location>
</feature>
<organism evidence="2 3">
    <name type="scientific">Heterorhabditis bacteriophora</name>
    <name type="common">Entomopathogenic nematode worm</name>
    <dbReference type="NCBI Taxonomy" id="37862"/>
    <lineage>
        <taxon>Eukaryota</taxon>
        <taxon>Metazoa</taxon>
        <taxon>Ecdysozoa</taxon>
        <taxon>Nematoda</taxon>
        <taxon>Chromadorea</taxon>
        <taxon>Rhabditida</taxon>
        <taxon>Rhabditina</taxon>
        <taxon>Rhabditomorpha</taxon>
        <taxon>Strongyloidea</taxon>
        <taxon>Heterorhabditidae</taxon>
        <taxon>Heterorhabditis</taxon>
    </lineage>
</organism>
<proteinExistence type="predicted"/>
<keyword evidence="1" id="KW-0812">Transmembrane</keyword>
<dbReference type="WBParaSite" id="Hba_10155">
    <property type="protein sequence ID" value="Hba_10155"/>
    <property type="gene ID" value="Hba_10155"/>
</dbReference>
<dbReference type="Proteomes" id="UP000095283">
    <property type="component" value="Unplaced"/>
</dbReference>
<feature type="transmembrane region" description="Helical" evidence="1">
    <location>
        <begin position="114"/>
        <end position="136"/>
    </location>
</feature>
<dbReference type="AlphaFoldDB" id="A0A1I7WYF1"/>
<keyword evidence="2" id="KW-1185">Reference proteome</keyword>